<evidence type="ECO:0000313" key="2">
    <source>
        <dbReference type="EMBL" id="KUG19593.1"/>
    </source>
</evidence>
<feature type="domain" description="Methyltransferase" evidence="1">
    <location>
        <begin position="61"/>
        <end position="156"/>
    </location>
</feature>
<dbReference type="PANTHER" id="PTHR43591">
    <property type="entry name" value="METHYLTRANSFERASE"/>
    <property type="match status" value="1"/>
</dbReference>
<dbReference type="AlphaFoldDB" id="A0A0W8FF97"/>
<dbReference type="InterPro" id="IPR041698">
    <property type="entry name" value="Methyltransf_25"/>
</dbReference>
<organism evidence="2">
    <name type="scientific">hydrocarbon metagenome</name>
    <dbReference type="NCBI Taxonomy" id="938273"/>
    <lineage>
        <taxon>unclassified sequences</taxon>
        <taxon>metagenomes</taxon>
        <taxon>ecological metagenomes</taxon>
    </lineage>
</organism>
<sequence length="269" mass="29912">MPAVCRSPSCRYIWPEDARWVMDTSFIFTMHEGQSRQGPGSSGCTKKAFSILTDLPARPEILDIGCGTGMQTSKLARTCRDCRIAAVDIHQPYLDALARRAASAGVGERITTIRASMDDLPFEDASYDILWAEGPIFIIGFAEGLASWRRLLRSGGCLCLTESTWFTDSPSPEAAAFWNECYPEITSAPENCAIAERAGYEVVATFPLPASAWWEHYYTPLIKRLPELRTAAAGDPGAEAAIEFTEREIAIHREYGGEYGYTFFILRRR</sequence>
<dbReference type="EMBL" id="LNQE01001274">
    <property type="protein sequence ID" value="KUG19593.1"/>
    <property type="molecule type" value="Genomic_DNA"/>
</dbReference>
<comment type="caution">
    <text evidence="2">The sequence shown here is derived from an EMBL/GenBank/DDBJ whole genome shotgun (WGS) entry which is preliminary data.</text>
</comment>
<dbReference type="CDD" id="cd02440">
    <property type="entry name" value="AdoMet_MTases"/>
    <property type="match status" value="1"/>
</dbReference>
<dbReference type="SUPFAM" id="SSF53335">
    <property type="entry name" value="S-adenosyl-L-methionine-dependent methyltransferases"/>
    <property type="match status" value="1"/>
</dbReference>
<dbReference type="Pfam" id="PF13649">
    <property type="entry name" value="Methyltransf_25"/>
    <property type="match status" value="1"/>
</dbReference>
<protein>
    <submittedName>
        <fullName evidence="2">Putative transcription regulator</fullName>
    </submittedName>
</protein>
<dbReference type="GO" id="GO:0008168">
    <property type="term" value="F:methyltransferase activity"/>
    <property type="evidence" value="ECO:0007669"/>
    <property type="project" value="TreeGrafter"/>
</dbReference>
<evidence type="ECO:0000259" key="1">
    <source>
        <dbReference type="Pfam" id="PF13649"/>
    </source>
</evidence>
<name>A0A0W8FF97_9ZZZZ</name>
<reference evidence="2" key="1">
    <citation type="journal article" date="2015" name="Proc. Natl. Acad. Sci. U.S.A.">
        <title>Networks of energetic and metabolic interactions define dynamics in microbial communities.</title>
        <authorList>
            <person name="Embree M."/>
            <person name="Liu J.K."/>
            <person name="Al-Bassam M.M."/>
            <person name="Zengler K."/>
        </authorList>
    </citation>
    <scope>NUCLEOTIDE SEQUENCE</scope>
</reference>
<dbReference type="PANTHER" id="PTHR43591:SF99">
    <property type="entry name" value="OS06G0646000 PROTEIN"/>
    <property type="match status" value="1"/>
</dbReference>
<gene>
    <name evidence="2" type="ORF">ASZ90_010692</name>
</gene>
<dbReference type="Gene3D" id="3.40.50.150">
    <property type="entry name" value="Vaccinia Virus protein VP39"/>
    <property type="match status" value="1"/>
</dbReference>
<dbReference type="InterPro" id="IPR029063">
    <property type="entry name" value="SAM-dependent_MTases_sf"/>
</dbReference>
<accession>A0A0W8FF97</accession>
<proteinExistence type="predicted"/>